<evidence type="ECO:0000256" key="5">
    <source>
        <dbReference type="SAM" id="MobiDB-lite"/>
    </source>
</evidence>
<evidence type="ECO:0000259" key="6">
    <source>
        <dbReference type="Pfam" id="PF04810"/>
    </source>
</evidence>
<evidence type="ECO:0000313" key="11">
    <source>
        <dbReference type="WBParaSite" id="HPBE_0001947101-mRNA-1"/>
    </source>
</evidence>
<comment type="subcellular location">
    <subcellularLocation>
        <location evidence="1">Cytoplasmic vesicle</location>
        <location evidence="1">COPII-coated vesicle membrane</location>
        <topology evidence="1">Peripheral membrane protein</topology>
        <orientation evidence="1">Cytoplasmic side</orientation>
    </subcellularLocation>
    <subcellularLocation>
        <location evidence="2">Endoplasmic reticulum membrane</location>
        <topology evidence="2">Peripheral membrane protein</topology>
        <orientation evidence="2">Cytoplasmic side</orientation>
    </subcellularLocation>
</comment>
<evidence type="ECO:0000256" key="2">
    <source>
        <dbReference type="ARBA" id="ARBA00004397"/>
    </source>
</evidence>
<dbReference type="EMBL" id="UZAH01031386">
    <property type="protein sequence ID" value="VDP15218.1"/>
    <property type="molecule type" value="Genomic_DNA"/>
</dbReference>
<evidence type="ECO:0000259" key="7">
    <source>
        <dbReference type="Pfam" id="PF04811"/>
    </source>
</evidence>
<dbReference type="InterPro" id="IPR006896">
    <property type="entry name" value="Sec23/24_trunk_dom"/>
</dbReference>
<dbReference type="GO" id="GO:0090110">
    <property type="term" value="P:COPII-coated vesicle cargo loading"/>
    <property type="evidence" value="ECO:0007669"/>
    <property type="project" value="TreeGrafter"/>
</dbReference>
<evidence type="ECO:0000256" key="1">
    <source>
        <dbReference type="ARBA" id="ARBA00004299"/>
    </source>
</evidence>
<dbReference type="GO" id="GO:0005789">
    <property type="term" value="C:endoplasmic reticulum membrane"/>
    <property type="evidence" value="ECO:0007669"/>
    <property type="project" value="UniProtKB-SubCell"/>
</dbReference>
<evidence type="ECO:0000313" key="10">
    <source>
        <dbReference type="Proteomes" id="UP000050761"/>
    </source>
</evidence>
<dbReference type="Gene3D" id="2.60.40.1670">
    <property type="entry name" value="beta-sandwich domain of Sec23/24"/>
    <property type="match status" value="1"/>
</dbReference>
<keyword evidence="4" id="KW-0968">Cytoplasmic vesicle</keyword>
<gene>
    <name evidence="9" type="ORF">HPBE_LOCUS19470</name>
</gene>
<feature type="compositionally biased region" description="Pro residues" evidence="5">
    <location>
        <begin position="44"/>
        <end position="58"/>
    </location>
</feature>
<dbReference type="Proteomes" id="UP000050761">
    <property type="component" value="Unassembled WGS sequence"/>
</dbReference>
<dbReference type="Gene3D" id="3.40.20.10">
    <property type="entry name" value="Severin"/>
    <property type="match status" value="1"/>
</dbReference>
<dbReference type="OrthoDB" id="49016at2759"/>
<feature type="region of interest" description="Disordered" evidence="5">
    <location>
        <begin position="1"/>
        <end position="71"/>
    </location>
</feature>
<evidence type="ECO:0000259" key="8">
    <source>
        <dbReference type="Pfam" id="PF08033"/>
    </source>
</evidence>
<feature type="compositionally biased region" description="Gly residues" evidence="5">
    <location>
        <begin position="26"/>
        <end position="43"/>
    </location>
</feature>
<feature type="domain" description="Sec23/Sec24 trunk" evidence="7">
    <location>
        <begin position="299"/>
        <end position="539"/>
    </location>
</feature>
<dbReference type="Gene3D" id="2.30.30.380">
    <property type="entry name" value="Zn-finger domain of Sec23/24"/>
    <property type="match status" value="1"/>
</dbReference>
<dbReference type="PANTHER" id="PTHR13803">
    <property type="entry name" value="SEC24-RELATED PROTEIN"/>
    <property type="match status" value="1"/>
</dbReference>
<dbReference type="WBParaSite" id="HPBE_0001947101-mRNA-1">
    <property type="protein sequence ID" value="HPBE_0001947101-mRNA-1"/>
    <property type="gene ID" value="HPBE_0001947101"/>
</dbReference>
<feature type="domain" description="Sec23/Sec24 beta-sandwich" evidence="8">
    <location>
        <begin position="578"/>
        <end position="623"/>
    </location>
</feature>
<dbReference type="SUPFAM" id="SSF81811">
    <property type="entry name" value="Helical domain of Sec23/24"/>
    <property type="match status" value="1"/>
</dbReference>
<dbReference type="Gene3D" id="1.20.120.730">
    <property type="entry name" value="Sec23/Sec24 helical domain"/>
    <property type="match status" value="1"/>
</dbReference>
<dbReference type="InterPro" id="IPR036174">
    <property type="entry name" value="Znf_Sec23_Sec24_sf"/>
</dbReference>
<dbReference type="InterPro" id="IPR036465">
    <property type="entry name" value="vWFA_dom_sf"/>
</dbReference>
<dbReference type="CDD" id="cd01479">
    <property type="entry name" value="Sec24-like"/>
    <property type="match status" value="1"/>
</dbReference>
<dbReference type="GO" id="GO:0070971">
    <property type="term" value="C:endoplasmic reticulum exit site"/>
    <property type="evidence" value="ECO:0007669"/>
    <property type="project" value="TreeGrafter"/>
</dbReference>
<evidence type="ECO:0000313" key="9">
    <source>
        <dbReference type="EMBL" id="VDP15218.1"/>
    </source>
</evidence>
<dbReference type="Pfam" id="PF04811">
    <property type="entry name" value="Sec23_trunk"/>
    <property type="match status" value="1"/>
</dbReference>
<dbReference type="SUPFAM" id="SSF82754">
    <property type="entry name" value="C-terminal, gelsolin-like domain of Sec23/24"/>
    <property type="match status" value="1"/>
</dbReference>
<dbReference type="InterPro" id="IPR029006">
    <property type="entry name" value="ADF-H/Gelsolin-like_dom_sf"/>
</dbReference>
<organism evidence="9">
    <name type="scientific">Heligmosomoides polygyrus</name>
    <name type="common">Parasitic roundworm</name>
    <dbReference type="NCBI Taxonomy" id="6339"/>
    <lineage>
        <taxon>Eukaryota</taxon>
        <taxon>Metazoa</taxon>
        <taxon>Ecdysozoa</taxon>
        <taxon>Nematoda</taxon>
        <taxon>Chromadorea</taxon>
        <taxon>Rhabditida</taxon>
        <taxon>Rhabditina</taxon>
        <taxon>Rhabditomorpha</taxon>
        <taxon>Strongyloidea</taxon>
        <taxon>Heligmosomidae</taxon>
        <taxon>Heligmosomoides</taxon>
    </lineage>
</organism>
<dbReference type="Gene3D" id="3.40.50.410">
    <property type="entry name" value="von Willebrand factor, type A domain"/>
    <property type="match status" value="1"/>
</dbReference>
<dbReference type="AlphaFoldDB" id="A0A3P8C1E8"/>
<reference evidence="11" key="2">
    <citation type="submission" date="2019-09" db="UniProtKB">
        <authorList>
            <consortium name="WormBaseParasite"/>
        </authorList>
    </citation>
    <scope>IDENTIFICATION</scope>
</reference>
<feature type="domain" description="Zinc finger Sec23/Sec24-type" evidence="6">
    <location>
        <begin position="222"/>
        <end position="260"/>
    </location>
</feature>
<dbReference type="GO" id="GO:0030127">
    <property type="term" value="C:COPII vesicle coat"/>
    <property type="evidence" value="ECO:0007669"/>
    <property type="project" value="InterPro"/>
</dbReference>
<dbReference type="Pfam" id="PF08033">
    <property type="entry name" value="Sec23_BS"/>
    <property type="match status" value="1"/>
</dbReference>
<protein>
    <submittedName>
        <fullName evidence="11">Protein transport protein Sec24-like CEF</fullName>
    </submittedName>
</protein>
<dbReference type="InterPro" id="IPR036175">
    <property type="entry name" value="Sec23/24_helical_dom_sf"/>
</dbReference>
<feature type="compositionally biased region" description="Polar residues" evidence="5">
    <location>
        <begin position="1"/>
        <end position="16"/>
    </location>
</feature>
<dbReference type="SUPFAM" id="SSF82919">
    <property type="entry name" value="Zn-finger domain of Sec23/24"/>
    <property type="match status" value="1"/>
</dbReference>
<dbReference type="Pfam" id="PF04810">
    <property type="entry name" value="zf-Sec23_Sec24"/>
    <property type="match status" value="1"/>
</dbReference>
<feature type="region of interest" description="Disordered" evidence="5">
    <location>
        <begin position="98"/>
        <end position="126"/>
    </location>
</feature>
<dbReference type="GO" id="GO:0008270">
    <property type="term" value="F:zinc ion binding"/>
    <property type="evidence" value="ECO:0007669"/>
    <property type="project" value="InterPro"/>
</dbReference>
<dbReference type="InterPro" id="IPR050550">
    <property type="entry name" value="SEC23_SEC24_subfamily"/>
</dbReference>
<dbReference type="InterPro" id="IPR041742">
    <property type="entry name" value="Sec24-like_trunk_dom"/>
</dbReference>
<dbReference type="GO" id="GO:0006886">
    <property type="term" value="P:intracellular protein transport"/>
    <property type="evidence" value="ECO:0007669"/>
    <property type="project" value="InterPro"/>
</dbReference>
<dbReference type="InterPro" id="IPR012990">
    <property type="entry name" value="Beta-sandwich_Sec23_24"/>
</dbReference>
<evidence type="ECO:0000256" key="3">
    <source>
        <dbReference type="ARBA" id="ARBA00008334"/>
    </source>
</evidence>
<name>A0A3P8C1E8_HELPZ</name>
<dbReference type="InterPro" id="IPR006895">
    <property type="entry name" value="Znf_Sec23_Sec24"/>
</dbReference>
<feature type="compositionally biased region" description="Low complexity" evidence="5">
    <location>
        <begin position="103"/>
        <end position="123"/>
    </location>
</feature>
<evidence type="ECO:0000256" key="4">
    <source>
        <dbReference type="ARBA" id="ARBA00023329"/>
    </source>
</evidence>
<reference evidence="9 10" key="1">
    <citation type="submission" date="2018-11" db="EMBL/GenBank/DDBJ databases">
        <authorList>
            <consortium name="Pathogen Informatics"/>
        </authorList>
    </citation>
    <scope>NUCLEOTIDE SEQUENCE [LARGE SCALE GENOMIC DNA]</scope>
</reference>
<proteinExistence type="inferred from homology"/>
<dbReference type="GO" id="GO:0000149">
    <property type="term" value="F:SNARE binding"/>
    <property type="evidence" value="ECO:0007669"/>
    <property type="project" value="TreeGrafter"/>
</dbReference>
<sequence length="878" mass="96797">MSSLRSFAAMNSQQQYGAGPPSMPGAGPGMPGTGPSGMHGAGPPGMPGMPQPGMPSMPQPGVMGSGLPGMPAMNPPGMPGAAPGMMGPGMPGVPGVAPPGMPGFPQGAGMPPGGRQPQPQPQQRLDPNMMPSAVRRLNYRCSTLVIGYPHANPPPLVSTDFYAVDQGNCSPRLMRSTMYMAPASNDLLKTSQIPFAVACSPFATLHPQERPAPIIDLGPGGPVRCQRCKAYMCPFMEFQDGGRRFRCPFCHASTPVEDVYFAHLDHTGRRTDIDHRPELFLGAYEFIATKQYCKNGLPPKEPAFIFMVDVSYNAIQSGMLRVVCANLERILQRLEQGASESVIHVGLATFDQVVHFFDLSAAQPSMMVVGDVNDMFVPLVDGLLLPYPQAAPAIRATLAEIPRLFAPSKTTETILGPVVQAGLDALQCADRVGKLMIFSTSLPTVEAPGSLKARNERNLLGTDKEKTALTPQGDFYTKLGEQCVKSGVTVDLFLFPNSFMDVASIAQLSAVTGGNVYKYQYFVADKDAPRFLADLEHNVSRQIAFDCMARVRSSAGRNYCLMIFLLSSCVIATNSELFQTFFAELKHDDKLTDQSAIIQCAVLFTSVSGQRRLKILNLCLPVSSDYNQLYRVADQGALVSYLLKNAVQANRERGLKEMKEQIFQRCAQILATYRLASDFIFAVLHCFRIYQFQGEERLHQWRFVFFRKWIRPAESFLLVVFVREVLGSEMTVDDKVWMIELIRGMRIDHTMLLLYPNGVLFSHEIFQNHSYYSDCQHCCVEALGSLLFLWIGLGVAEAWVQDIFGVNNVTMLDTENVQIPEKDNARSRGLRRAVELLQEVLSALTTCVFVLQDRSGPNVMSYVDFLCYIHREIRNILA</sequence>
<dbReference type="PANTHER" id="PTHR13803:SF4">
    <property type="entry name" value="SECRETORY 24CD, ISOFORM C"/>
    <property type="match status" value="1"/>
</dbReference>
<comment type="similarity">
    <text evidence="3">Belongs to the SEC23/SEC24 family. SEC24 subfamily.</text>
</comment>
<keyword evidence="10" id="KW-1185">Reference proteome</keyword>
<dbReference type="SUPFAM" id="SSF53300">
    <property type="entry name" value="vWA-like"/>
    <property type="match status" value="1"/>
</dbReference>
<accession>A0A3P8C1E8</accession>
<dbReference type="SUPFAM" id="SSF81995">
    <property type="entry name" value="beta-sandwich domain of Sec23/24"/>
    <property type="match status" value="1"/>
</dbReference>
<dbReference type="InterPro" id="IPR036180">
    <property type="entry name" value="Gelsolin-like_dom_sf"/>
</dbReference>